<dbReference type="EMBL" id="BARV01001571">
    <property type="protein sequence ID" value="GAH97773.1"/>
    <property type="molecule type" value="Genomic_DNA"/>
</dbReference>
<comment type="caution">
    <text evidence="1">The sequence shown here is derived from an EMBL/GenBank/DDBJ whole genome shotgun (WGS) entry which is preliminary data.</text>
</comment>
<dbReference type="InterPro" id="IPR010428">
    <property type="entry name" value="Zincin_1"/>
</dbReference>
<dbReference type="InterPro" id="IPR038555">
    <property type="entry name" value="Zincin_1_sf"/>
</dbReference>
<dbReference type="AlphaFoldDB" id="X1LUF0"/>
<protein>
    <recommendedName>
        <fullName evidence="2">Metallopeptidase family protein</fullName>
    </recommendedName>
</protein>
<accession>X1LUF0</accession>
<dbReference type="Pfam" id="PF06262">
    <property type="entry name" value="Zincin_1"/>
    <property type="match status" value="1"/>
</dbReference>
<evidence type="ECO:0008006" key="2">
    <source>
        <dbReference type="Google" id="ProtNLM"/>
    </source>
</evidence>
<organism evidence="1">
    <name type="scientific">marine sediment metagenome</name>
    <dbReference type="NCBI Taxonomy" id="412755"/>
    <lineage>
        <taxon>unclassified sequences</taxon>
        <taxon>metagenomes</taxon>
        <taxon>ecological metagenomes</taxon>
    </lineage>
</organism>
<dbReference type="SUPFAM" id="SSF55486">
    <property type="entry name" value="Metalloproteases ('zincins'), catalytic domain"/>
    <property type="match status" value="1"/>
</dbReference>
<reference evidence="1" key="1">
    <citation type="journal article" date="2014" name="Front. Microbiol.">
        <title>High frequency of phylogenetically diverse reductive dehalogenase-homologous genes in deep subseafloor sedimentary metagenomes.</title>
        <authorList>
            <person name="Kawai M."/>
            <person name="Futagami T."/>
            <person name="Toyoda A."/>
            <person name="Takaki Y."/>
            <person name="Nishi S."/>
            <person name="Hori S."/>
            <person name="Arai W."/>
            <person name="Tsubouchi T."/>
            <person name="Morono Y."/>
            <person name="Uchiyama I."/>
            <person name="Ito T."/>
            <person name="Fujiyama A."/>
            <person name="Inagaki F."/>
            <person name="Takami H."/>
        </authorList>
    </citation>
    <scope>NUCLEOTIDE SEQUENCE</scope>
    <source>
        <strain evidence="1">Expedition CK06-06</strain>
    </source>
</reference>
<proteinExistence type="predicted"/>
<name>X1LUF0_9ZZZZ</name>
<evidence type="ECO:0000313" key="1">
    <source>
        <dbReference type="EMBL" id="GAH97773.1"/>
    </source>
</evidence>
<dbReference type="CDD" id="cd12952">
    <property type="entry name" value="MMP_ACEL2062"/>
    <property type="match status" value="1"/>
</dbReference>
<sequence>MVEDYPSFDKMSKVGLKRGQTLLGLYEGVPQTRRTSHYGLVPPDKITIFQKPIEAKCRHGAEITAEIQRVVRHEIAHHFGISDARLRQIEKGKY</sequence>
<dbReference type="Gene3D" id="3.30.2010.20">
    <property type="match status" value="1"/>
</dbReference>
<gene>
    <name evidence="1" type="ORF">S06H3_04471</name>
</gene>